<dbReference type="SUPFAM" id="SSF158472">
    <property type="entry name" value="HAMP domain-like"/>
    <property type="match status" value="1"/>
</dbReference>
<reference evidence="10 11" key="1">
    <citation type="submission" date="2020-04" db="EMBL/GenBank/DDBJ databases">
        <title>Genome sequencing of novel species.</title>
        <authorList>
            <person name="Heo J."/>
            <person name="Kim S.-J."/>
            <person name="Kim J.-S."/>
            <person name="Hong S.-B."/>
            <person name="Kwon S.-W."/>
        </authorList>
    </citation>
    <scope>NUCLEOTIDE SEQUENCE [LARGE SCALE GENOMIC DNA]</scope>
    <source>
        <strain evidence="10 11">MFER-1</strain>
    </source>
</reference>
<feature type="transmembrane region" description="Helical" evidence="8">
    <location>
        <begin position="337"/>
        <end position="358"/>
    </location>
</feature>
<evidence type="ECO:0000256" key="7">
    <source>
        <dbReference type="SAM" id="MobiDB-lite"/>
    </source>
</evidence>
<dbReference type="SMART" id="SM00387">
    <property type="entry name" value="HATPase_c"/>
    <property type="match status" value="1"/>
</dbReference>
<evidence type="ECO:0000259" key="9">
    <source>
        <dbReference type="PROSITE" id="PS50885"/>
    </source>
</evidence>
<keyword evidence="11" id="KW-1185">Reference proteome</keyword>
<dbReference type="EMBL" id="CP051680">
    <property type="protein sequence ID" value="QJD86968.1"/>
    <property type="molecule type" value="Genomic_DNA"/>
</dbReference>
<dbReference type="AlphaFoldDB" id="A0A7Z2VPU7"/>
<keyword evidence="5 10" id="KW-0418">Kinase</keyword>
<dbReference type="PROSITE" id="PS50885">
    <property type="entry name" value="HAMP"/>
    <property type="match status" value="1"/>
</dbReference>
<keyword evidence="8" id="KW-1133">Transmembrane helix</keyword>
<dbReference type="GO" id="GO:0000155">
    <property type="term" value="F:phosphorelay sensor kinase activity"/>
    <property type="evidence" value="ECO:0007669"/>
    <property type="project" value="InterPro"/>
</dbReference>
<dbReference type="PANTHER" id="PTHR34220:SF7">
    <property type="entry name" value="SENSOR HISTIDINE KINASE YPDA"/>
    <property type="match status" value="1"/>
</dbReference>
<dbReference type="InterPro" id="IPR003594">
    <property type="entry name" value="HATPase_dom"/>
</dbReference>
<gene>
    <name evidence="10" type="ORF">HH215_29875</name>
</gene>
<comment type="subcellular location">
    <subcellularLocation>
        <location evidence="1">Cell membrane</location>
        <topology evidence="1">Multi-pass membrane protein</topology>
    </subcellularLocation>
</comment>
<feature type="region of interest" description="Disordered" evidence="7">
    <location>
        <begin position="1"/>
        <end position="21"/>
    </location>
</feature>
<keyword evidence="8" id="KW-0812">Transmembrane</keyword>
<keyword evidence="3" id="KW-0597">Phosphoprotein</keyword>
<evidence type="ECO:0000256" key="6">
    <source>
        <dbReference type="ARBA" id="ARBA00023136"/>
    </source>
</evidence>
<dbReference type="KEGG" id="cheb:HH215_29875"/>
<accession>A0A7Z2VPU7</accession>
<keyword evidence="2" id="KW-1003">Cell membrane</keyword>
<dbReference type="Gene3D" id="3.30.565.10">
    <property type="entry name" value="Histidine kinase-like ATPase, C-terminal domain"/>
    <property type="match status" value="1"/>
</dbReference>
<evidence type="ECO:0000256" key="4">
    <source>
        <dbReference type="ARBA" id="ARBA00022679"/>
    </source>
</evidence>
<dbReference type="GO" id="GO:0005886">
    <property type="term" value="C:plasma membrane"/>
    <property type="evidence" value="ECO:0007669"/>
    <property type="project" value="UniProtKB-SubCell"/>
</dbReference>
<dbReference type="SMART" id="SM00304">
    <property type="entry name" value="HAMP"/>
    <property type="match status" value="1"/>
</dbReference>
<evidence type="ECO:0000313" key="11">
    <source>
        <dbReference type="Proteomes" id="UP000502248"/>
    </source>
</evidence>
<dbReference type="Pfam" id="PF06580">
    <property type="entry name" value="His_kinase"/>
    <property type="match status" value="1"/>
</dbReference>
<dbReference type="InterPro" id="IPR010559">
    <property type="entry name" value="Sig_transdc_His_kin_internal"/>
</dbReference>
<dbReference type="CDD" id="cd06225">
    <property type="entry name" value="HAMP"/>
    <property type="match status" value="1"/>
</dbReference>
<dbReference type="Pfam" id="PF00672">
    <property type="entry name" value="HAMP"/>
    <property type="match status" value="1"/>
</dbReference>
<evidence type="ECO:0000256" key="1">
    <source>
        <dbReference type="ARBA" id="ARBA00004651"/>
    </source>
</evidence>
<evidence type="ECO:0000256" key="5">
    <source>
        <dbReference type="ARBA" id="ARBA00022777"/>
    </source>
</evidence>
<dbReference type="Proteomes" id="UP000502248">
    <property type="component" value="Chromosome"/>
</dbReference>
<dbReference type="Pfam" id="PF02518">
    <property type="entry name" value="HATPase_c"/>
    <property type="match status" value="1"/>
</dbReference>
<dbReference type="InterPro" id="IPR003660">
    <property type="entry name" value="HAMP_dom"/>
</dbReference>
<protein>
    <submittedName>
        <fullName evidence="10">Sensor histidine kinase</fullName>
    </submittedName>
</protein>
<feature type="domain" description="HAMP" evidence="9">
    <location>
        <begin position="361"/>
        <end position="410"/>
    </location>
</feature>
<evidence type="ECO:0000256" key="8">
    <source>
        <dbReference type="SAM" id="Phobius"/>
    </source>
</evidence>
<evidence type="ECO:0000313" key="10">
    <source>
        <dbReference type="EMBL" id="QJD86968.1"/>
    </source>
</evidence>
<proteinExistence type="predicted"/>
<organism evidence="10 11">
    <name type="scientific">Cohnella herbarum</name>
    <dbReference type="NCBI Taxonomy" id="2728023"/>
    <lineage>
        <taxon>Bacteria</taxon>
        <taxon>Bacillati</taxon>
        <taxon>Bacillota</taxon>
        <taxon>Bacilli</taxon>
        <taxon>Bacillales</taxon>
        <taxon>Paenibacillaceae</taxon>
        <taxon>Cohnella</taxon>
    </lineage>
</organism>
<name>A0A7Z2VPU7_9BACL</name>
<sequence length="636" mass="71562">MHSGVGRGLQPRSSFEEVTMEERGGAMRIPERFHLMRRMKDFRIRTKILLSNIFIILLLALAIGSVATLASRHYIEANTRELSLNVIDQFSKNVDNRVEEFVNATVFLLNDKPLSQIISERTGALTDSNYPSAYTRVSNLLFQYGSNNPYLNAITIRNNNGRLFWWERPSAAQRGMNTTVARQIADRAAAKLDAADKGIVWSASLRGTDEVALTRSYIDINQVNNDFGIIVFHLDRDYFMKLLSDGSIIHTDNLVILSGQGDPLIAGKIGSGQSAQEVRELVANIGERPASGVERVMRVNGEKALLTQYQSVDTGWNILCFIPLNRLLAGTRVLETIIIAVCILFIFIAVIVAFWFSVGTTRDIKLLERTMRRVEDGDFNVKAVPRGRDEIGMLAVRFNMMVSRINELITNVSDERLAKQQAEYSVLLAQINPHFLYNTLGTIRWFSHSRGQSEIERMISALTGLLKSSIRGAGEFHRFSEEMDDVRKYIHIQKIGYGDAFEVEYEADPNAMDGFVPRFIVQPLVENAIMHGLEMSKETGLIRILASAEKGIMRIVVEDNGIGMDPAQVSELLTSDREKRYPGLNSIGVRNVHERIQSFYGDRYGLSFETAKGAGTKAMIHIPYSNRQEEVKRDVV</sequence>
<keyword evidence="4" id="KW-0808">Transferase</keyword>
<evidence type="ECO:0000256" key="3">
    <source>
        <dbReference type="ARBA" id="ARBA00022553"/>
    </source>
</evidence>
<dbReference type="PANTHER" id="PTHR34220">
    <property type="entry name" value="SENSOR HISTIDINE KINASE YPDA"/>
    <property type="match status" value="1"/>
</dbReference>
<evidence type="ECO:0000256" key="2">
    <source>
        <dbReference type="ARBA" id="ARBA00022475"/>
    </source>
</evidence>
<feature type="transmembrane region" description="Helical" evidence="8">
    <location>
        <begin position="48"/>
        <end position="70"/>
    </location>
</feature>
<dbReference type="SUPFAM" id="SSF55874">
    <property type="entry name" value="ATPase domain of HSP90 chaperone/DNA topoisomerase II/histidine kinase"/>
    <property type="match status" value="1"/>
</dbReference>
<dbReference type="Gene3D" id="6.10.340.10">
    <property type="match status" value="1"/>
</dbReference>
<keyword evidence="6 8" id="KW-0472">Membrane</keyword>
<dbReference type="InterPro" id="IPR036890">
    <property type="entry name" value="HATPase_C_sf"/>
</dbReference>
<dbReference type="InterPro" id="IPR050640">
    <property type="entry name" value="Bact_2-comp_sensor_kinase"/>
</dbReference>